<reference evidence="3" key="1">
    <citation type="submission" date="2018-07" db="EMBL/GenBank/DDBJ databases">
        <authorList>
            <person name="Liu B.-T."/>
            <person name="Du Z."/>
        </authorList>
    </citation>
    <scope>NUCLEOTIDE SEQUENCE [LARGE SCALE GENOMIC DNA]</scope>
    <source>
        <strain evidence="3">XYN52</strain>
    </source>
</reference>
<keyword evidence="3" id="KW-1185">Reference proteome</keyword>
<evidence type="ECO:0008006" key="4">
    <source>
        <dbReference type="Google" id="ProtNLM"/>
    </source>
</evidence>
<feature type="chain" id="PRO_5017074996" description="Secreted protein" evidence="1">
    <location>
        <begin position="28"/>
        <end position="116"/>
    </location>
</feature>
<dbReference type="EMBL" id="QQNH01000028">
    <property type="protein sequence ID" value="RDE07933.1"/>
    <property type="molecule type" value="Genomic_DNA"/>
</dbReference>
<gene>
    <name evidence="2" type="ORF">DVH29_14105</name>
</gene>
<dbReference type="RefSeq" id="WP_147276104.1">
    <property type="nucleotide sequence ID" value="NZ_QQNH01000028.1"/>
</dbReference>
<evidence type="ECO:0000313" key="2">
    <source>
        <dbReference type="EMBL" id="RDE07933.1"/>
    </source>
</evidence>
<organism evidence="2 3">
    <name type="scientific">Pelagibacterium lacus</name>
    <dbReference type="NCBI Taxonomy" id="2282655"/>
    <lineage>
        <taxon>Bacteria</taxon>
        <taxon>Pseudomonadati</taxon>
        <taxon>Pseudomonadota</taxon>
        <taxon>Alphaproteobacteria</taxon>
        <taxon>Hyphomicrobiales</taxon>
        <taxon>Devosiaceae</taxon>
        <taxon>Pelagibacterium</taxon>
    </lineage>
</organism>
<comment type="caution">
    <text evidence="2">The sequence shown here is derived from an EMBL/GenBank/DDBJ whole genome shotgun (WGS) entry which is preliminary data.</text>
</comment>
<proteinExistence type="predicted"/>
<evidence type="ECO:0000313" key="3">
    <source>
        <dbReference type="Proteomes" id="UP000253759"/>
    </source>
</evidence>
<dbReference type="Proteomes" id="UP000253759">
    <property type="component" value="Unassembled WGS sequence"/>
</dbReference>
<evidence type="ECO:0000256" key="1">
    <source>
        <dbReference type="SAM" id="SignalP"/>
    </source>
</evidence>
<feature type="signal peptide" evidence="1">
    <location>
        <begin position="1"/>
        <end position="27"/>
    </location>
</feature>
<protein>
    <recommendedName>
        <fullName evidence="4">Secreted protein</fullName>
    </recommendedName>
</protein>
<name>A0A369W0N2_9HYPH</name>
<accession>A0A369W0N2</accession>
<keyword evidence="1" id="KW-0732">Signal</keyword>
<sequence length="116" mass="11960">MKLTNQMGISICVFAALAISGMNGALAQDWDEASMIEETVVAVDAGPTVLTLECNETGRAVVTSAEPEQPLALLVLPAPNGGIAMVEFDAPGGDIRIEIQGWGSCSYTLLPAPQGA</sequence>
<dbReference type="AlphaFoldDB" id="A0A369W0N2"/>